<keyword evidence="3" id="KW-1185">Reference proteome</keyword>
<accession>A0A1N7NP49</accession>
<dbReference type="STRING" id="453582.SAMN05421580_10848"/>
<organism evidence="2 3">
    <name type="scientific">Rhodobacter aestuarii</name>
    <dbReference type="NCBI Taxonomy" id="453582"/>
    <lineage>
        <taxon>Bacteria</taxon>
        <taxon>Pseudomonadati</taxon>
        <taxon>Pseudomonadota</taxon>
        <taxon>Alphaproteobacteria</taxon>
        <taxon>Rhodobacterales</taxon>
        <taxon>Rhodobacter group</taxon>
        <taxon>Rhodobacter</taxon>
    </lineage>
</organism>
<dbReference type="EMBL" id="FTOG01000008">
    <property type="protein sequence ID" value="SIT00087.1"/>
    <property type="molecule type" value="Genomic_DNA"/>
</dbReference>
<evidence type="ECO:0000313" key="2">
    <source>
        <dbReference type="EMBL" id="SIT00087.1"/>
    </source>
</evidence>
<dbReference type="SUPFAM" id="SSF88713">
    <property type="entry name" value="Glycoside hydrolase/deacetylase"/>
    <property type="match status" value="1"/>
</dbReference>
<dbReference type="Proteomes" id="UP000186221">
    <property type="component" value="Unassembled WGS sequence"/>
</dbReference>
<dbReference type="AlphaFoldDB" id="A0A1N7NP49"/>
<feature type="compositionally biased region" description="Pro residues" evidence="1">
    <location>
        <begin position="115"/>
        <end position="131"/>
    </location>
</feature>
<evidence type="ECO:0008006" key="4">
    <source>
        <dbReference type="Google" id="ProtNLM"/>
    </source>
</evidence>
<evidence type="ECO:0000313" key="3">
    <source>
        <dbReference type="Proteomes" id="UP000186221"/>
    </source>
</evidence>
<dbReference type="GO" id="GO:0005975">
    <property type="term" value="P:carbohydrate metabolic process"/>
    <property type="evidence" value="ECO:0007669"/>
    <property type="project" value="InterPro"/>
</dbReference>
<feature type="compositionally biased region" description="Pro residues" evidence="1">
    <location>
        <begin position="87"/>
        <end position="97"/>
    </location>
</feature>
<dbReference type="InterPro" id="IPR006837">
    <property type="entry name" value="Divergent_DAC"/>
</dbReference>
<dbReference type="Gene3D" id="3.20.20.370">
    <property type="entry name" value="Glycoside hydrolase/deacetylase"/>
    <property type="match status" value="1"/>
</dbReference>
<feature type="region of interest" description="Disordered" evidence="1">
    <location>
        <begin position="113"/>
        <end position="160"/>
    </location>
</feature>
<evidence type="ECO:0000256" key="1">
    <source>
        <dbReference type="SAM" id="MobiDB-lite"/>
    </source>
</evidence>
<dbReference type="RefSeq" id="WP_076485347.1">
    <property type="nucleotide sequence ID" value="NZ_FTOG01000008.1"/>
</dbReference>
<protein>
    <recommendedName>
        <fullName evidence="4">Divergent polysaccharide deacetylase</fullName>
    </recommendedName>
</protein>
<dbReference type="InterPro" id="IPR011330">
    <property type="entry name" value="Glyco_hydro/deAcase_b/a-brl"/>
</dbReference>
<name>A0A1N7NP49_9RHOB</name>
<sequence length="470" mass="47803">MARGMIAGIFAGVVVSGLGLSTAAVMVPPPGRGPVLPVPGQGAQPVARPEVASRAGPAEGVPLPAGSEFARTDGEQLPAATSDIPAPDSPENPPKAPPSEAMTGAEIAALDDPVTAPPARPQPDIAPPVAPVAPQTPEAALESAPSAEPSMPVPPPGEAVAPDLPPAEVIPEPGQEITLMPDGALVPVSPALPRMLNPGEGSGFADAEGTKVNRLPQVGADPQAAPATATAEPQEDETVTAASAPAALPAIERFAASYTAKPDQPWFSVMLLDQGAAVGGLDRETIKALGSWVTVVIDPAAPDAAQAARDYRAAGMEVAILADPLPDGAEPKDVEIALAGWRAAVPEALALVEPERPVLQGQSRLAEQAQKALAAEGMAYVTQSVGMGARTEGGLQATIWRVLDARRDKATVIARTLSRAAFEAKRDGSVVVMLSAWPESVAGLQEWRAEAENGLNLAPLSATVQAMARP</sequence>
<dbReference type="Pfam" id="PF04748">
    <property type="entry name" value="Polysacc_deac_2"/>
    <property type="match status" value="1"/>
</dbReference>
<feature type="compositionally biased region" description="Low complexity" evidence="1">
    <location>
        <begin position="132"/>
        <end position="150"/>
    </location>
</feature>
<feature type="region of interest" description="Disordered" evidence="1">
    <location>
        <begin position="35"/>
        <end position="100"/>
    </location>
</feature>
<proteinExistence type="predicted"/>
<gene>
    <name evidence="2" type="ORF">SAMN05421580_10848</name>
</gene>
<reference evidence="3" key="1">
    <citation type="submission" date="2017-01" db="EMBL/GenBank/DDBJ databases">
        <authorList>
            <person name="Varghese N."/>
            <person name="Submissions S."/>
        </authorList>
    </citation>
    <scope>NUCLEOTIDE SEQUENCE [LARGE SCALE GENOMIC DNA]</scope>
    <source>
        <strain evidence="3">DSM 19945</strain>
    </source>
</reference>